<evidence type="ECO:0000313" key="3">
    <source>
        <dbReference type="EMBL" id="SPJ24757.1"/>
    </source>
</evidence>
<evidence type="ECO:0000256" key="2">
    <source>
        <dbReference type="SAM" id="SignalP"/>
    </source>
</evidence>
<reference evidence="3 4" key="1">
    <citation type="submission" date="2018-03" db="EMBL/GenBank/DDBJ databases">
        <authorList>
            <person name="Keele B.F."/>
        </authorList>
    </citation>
    <scope>NUCLEOTIDE SEQUENCE [LARGE SCALE GENOMIC DNA]</scope>
    <source>
        <strain evidence="3 4">CECT 8504</strain>
    </source>
</reference>
<dbReference type="SUPFAM" id="SSF48452">
    <property type="entry name" value="TPR-like"/>
    <property type="match status" value="1"/>
</dbReference>
<protein>
    <submittedName>
        <fullName evidence="3">Uncharacterized protein</fullName>
    </submittedName>
</protein>
<feature type="repeat" description="TPR" evidence="1">
    <location>
        <begin position="71"/>
        <end position="104"/>
    </location>
</feature>
<dbReference type="Proteomes" id="UP000244912">
    <property type="component" value="Unassembled WGS sequence"/>
</dbReference>
<dbReference type="RefSeq" id="WP_370739689.1">
    <property type="nucleotide sequence ID" value="NZ_ONZF01000005.1"/>
</dbReference>
<dbReference type="PROSITE" id="PS51257">
    <property type="entry name" value="PROKAR_LIPOPROTEIN"/>
    <property type="match status" value="1"/>
</dbReference>
<evidence type="ECO:0000313" key="4">
    <source>
        <dbReference type="Proteomes" id="UP000244912"/>
    </source>
</evidence>
<gene>
    <name evidence="3" type="ORF">PAA8504_02595</name>
</gene>
<dbReference type="EMBL" id="ONZF01000005">
    <property type="protein sequence ID" value="SPJ24757.1"/>
    <property type="molecule type" value="Genomic_DNA"/>
</dbReference>
<dbReference type="InterPro" id="IPR019734">
    <property type="entry name" value="TPR_rpt"/>
</dbReference>
<dbReference type="SMART" id="SM00028">
    <property type="entry name" value="TPR"/>
    <property type="match status" value="2"/>
</dbReference>
<sequence>MRICVSILVLLLSSCTGALPDRPISAVPPGVDRNADIVDGLVVGHRLMEAGEYELARKAYLRKAAEIGMTADVLSALGATDLKLGRLGQAEDRFREAIEKDDSFVPALNNLGVVLMETGRVAEASLFFRAAFAADSGQSDDIRANLTRALSLADNSVYTPQENMSFALVRRGNGNYRLLSAT</sequence>
<keyword evidence="2" id="KW-0732">Signal</keyword>
<keyword evidence="4" id="KW-1185">Reference proteome</keyword>
<feature type="chain" id="PRO_5015351723" evidence="2">
    <location>
        <begin position="21"/>
        <end position="182"/>
    </location>
</feature>
<proteinExistence type="predicted"/>
<evidence type="ECO:0000256" key="1">
    <source>
        <dbReference type="PROSITE-ProRule" id="PRU00339"/>
    </source>
</evidence>
<dbReference type="AlphaFoldDB" id="A0A2R8BX61"/>
<organism evidence="3 4">
    <name type="scientific">Palleronia abyssalis</name>
    <dbReference type="NCBI Taxonomy" id="1501240"/>
    <lineage>
        <taxon>Bacteria</taxon>
        <taxon>Pseudomonadati</taxon>
        <taxon>Pseudomonadota</taxon>
        <taxon>Alphaproteobacteria</taxon>
        <taxon>Rhodobacterales</taxon>
        <taxon>Roseobacteraceae</taxon>
        <taxon>Palleronia</taxon>
    </lineage>
</organism>
<keyword evidence="1" id="KW-0802">TPR repeat</keyword>
<feature type="signal peptide" evidence="2">
    <location>
        <begin position="1"/>
        <end position="20"/>
    </location>
</feature>
<dbReference type="InterPro" id="IPR011990">
    <property type="entry name" value="TPR-like_helical_dom_sf"/>
</dbReference>
<dbReference type="PROSITE" id="PS50005">
    <property type="entry name" value="TPR"/>
    <property type="match status" value="1"/>
</dbReference>
<dbReference type="Gene3D" id="1.25.40.10">
    <property type="entry name" value="Tetratricopeptide repeat domain"/>
    <property type="match status" value="1"/>
</dbReference>
<dbReference type="Pfam" id="PF13432">
    <property type="entry name" value="TPR_16"/>
    <property type="match status" value="1"/>
</dbReference>
<name>A0A2R8BX61_9RHOB</name>
<accession>A0A2R8BX61</accession>